<comment type="caution">
    <text evidence="4">The sequence shown here is derived from an EMBL/GenBank/DDBJ whole genome shotgun (WGS) entry which is preliminary data.</text>
</comment>
<sequence>MATDYLSDHESFMSAPALPTPADTPYQTPRPSGSRVVSQHGTPMSVSDTASPPPLLPDSKNSDPATDNSISILDPRRFTPTLHANLVAEILSLRRDLDSKNRLVEHLETSLQSSKLENENLSQELNKTSKDHRSAKRQIEQLETGTLSALESLVQERDQIKAANLDLKAKLDEYESKARSREDETNRTQNLWDTDKLNWDADKRSLERRIHVTESRLKTVLEELAAEHAAAVDHVTESEGEDFKDSGFGNESDSASNYSRPSSACRGTPIKSRHRRNMSSASMRSISPTKSTHRRNQSSNSIPSIGHGYKGSISSLSGADARRLGLQSLADELAFDEEEEELDELELDSDDCIEGEMRARRMMESRLSHHDQKAKKILGLANAIKISPMDSSDRDANASIDTATLAETATLNANDTLSGSPKRKGSRPEYVDAGIQFSPPSSPSFAPEALQAAKNNGHIIGAMDVEANQRKKRVSMPFMDNPVPNALEKRRSGLMVSTSSQTPDQPMSPPETPVEVWPASPETPTTPAAEPAVASTSTQTETPEVEKAETRLAIPPSPSRAAPPPPISIPQIAIIPPRSTPSSPKSARLPPGTKSASCQTEPEPKVVMRTTSMQTEPIRLDKRIFNKLPPHLLPSAISSKPSTPEKAPVHEKPVAQPVLATPFQEKGKTPLLPSTQELLKQMRSASSHPTEDRYPGNNDNGPLRQDGREGPRRPFRTSSLFAGFEGRGSDDERPADEEDSSDDDSTNTHVHAQVAQGRAVKYIRPFANPPTPVPEEKEVGSKVRGPSPRSSIDVPARVEKPVRMGSFRKQPSVRRSAMVSSGVSAHEQRSRSPSLGSLDSQKPPFPVPTRFSSRRVPLSKSEGSGSPTPRGPNMFAGRRAQPKQHNRQDSLRKVRSAAVIPRAGRQRSRSPPLPSSSREEAKVPPMPKDRVAGPQPVGPPQRNGHVRQPSTNTQYTGSQSVGSSVQSVSVVDAIAATMVGEWMWKYVRGRRSFGVADAVSPEFGRDDGTGNGSNGIRHKRWVWLSPYERSVMWSSKQPISGSALLGKTGRKLPIQSVLDVKDDTPMPKGVGAQPIFNRSIIILTPQRALKFTATSAERHYLWLTSLSFLAHSSQAIPDLNNHPPAPPMEAEVTQNPPVALGRAPINNSIRLAKNKHLQRGYPTRATEPIYEHGIPDDLEKQYHNNKLAAATQPLLDGASPPLVPRIHQRKRSMTQPYPPPPPNAYRTYPHQHMPSTQTYSSNHSSSSNNTNVTINDAVINNPPSVPSSVYNPPSSLASRRTSEATEARDRNFFDAVGTVRMEAFVEPLLKDEAAPPVPRRHQGRGRRGSQWSSRTTNASGGSDVFGGF</sequence>
<feature type="compositionally biased region" description="Polar residues" evidence="2">
    <location>
        <begin position="278"/>
        <end position="290"/>
    </location>
</feature>
<keyword evidence="1" id="KW-0175">Coiled coil</keyword>
<feature type="compositionally biased region" description="Acidic residues" evidence="2">
    <location>
        <begin position="733"/>
        <end position="745"/>
    </location>
</feature>
<feature type="compositionally biased region" description="Low complexity" evidence="2">
    <location>
        <begin position="1235"/>
        <end position="1275"/>
    </location>
</feature>
<feature type="compositionally biased region" description="Polar residues" evidence="2">
    <location>
        <begin position="62"/>
        <end position="71"/>
    </location>
</feature>
<feature type="region of interest" description="Disordered" evidence="2">
    <location>
        <begin position="631"/>
        <end position="960"/>
    </location>
</feature>
<feature type="region of interest" description="Disordered" evidence="2">
    <location>
        <begin position="1310"/>
        <end position="1348"/>
    </location>
</feature>
<dbReference type="InterPro" id="IPR053005">
    <property type="entry name" value="Nuclear_Pos-Cytoskel_Interact"/>
</dbReference>
<dbReference type="SUPFAM" id="SSF50729">
    <property type="entry name" value="PH domain-like"/>
    <property type="match status" value="1"/>
</dbReference>
<gene>
    <name evidence="4" type="ORF">K490DRAFT_76722</name>
</gene>
<keyword evidence="5" id="KW-1185">Reference proteome</keyword>
<dbReference type="Proteomes" id="UP000799776">
    <property type="component" value="Unassembled WGS sequence"/>
</dbReference>
<evidence type="ECO:0000256" key="2">
    <source>
        <dbReference type="SAM" id="MobiDB-lite"/>
    </source>
</evidence>
<feature type="region of interest" description="Disordered" evidence="2">
    <location>
        <begin position="492"/>
        <end position="618"/>
    </location>
</feature>
<feature type="compositionally biased region" description="Polar residues" evidence="2">
    <location>
        <begin position="495"/>
        <end position="505"/>
    </location>
</feature>
<feature type="compositionally biased region" description="Basic residues" evidence="2">
    <location>
        <begin position="1318"/>
        <end position="1327"/>
    </location>
</feature>
<organism evidence="4 5">
    <name type="scientific">Saccharata proteae CBS 121410</name>
    <dbReference type="NCBI Taxonomy" id="1314787"/>
    <lineage>
        <taxon>Eukaryota</taxon>
        <taxon>Fungi</taxon>
        <taxon>Dikarya</taxon>
        <taxon>Ascomycota</taxon>
        <taxon>Pezizomycotina</taxon>
        <taxon>Dothideomycetes</taxon>
        <taxon>Dothideomycetes incertae sedis</taxon>
        <taxon>Botryosphaeriales</taxon>
        <taxon>Saccharataceae</taxon>
        <taxon>Saccharata</taxon>
    </lineage>
</organism>
<dbReference type="GO" id="GO:0005543">
    <property type="term" value="F:phospholipid binding"/>
    <property type="evidence" value="ECO:0007669"/>
    <property type="project" value="InterPro"/>
</dbReference>
<feature type="compositionally biased region" description="Polar residues" evidence="2">
    <location>
        <begin position="249"/>
        <end position="262"/>
    </location>
</feature>
<feature type="compositionally biased region" description="Low complexity" evidence="2">
    <location>
        <begin position="518"/>
        <end position="538"/>
    </location>
</feature>
<feature type="domain" description="Pleckstrin homology" evidence="3">
    <location>
        <begin position="969"/>
        <end position="1112"/>
    </location>
</feature>
<feature type="coiled-coil region" evidence="1">
    <location>
        <begin position="104"/>
        <end position="223"/>
    </location>
</feature>
<feature type="compositionally biased region" description="Polar residues" evidence="2">
    <location>
        <begin position="672"/>
        <end position="688"/>
    </location>
</feature>
<dbReference type="OrthoDB" id="2149224at2759"/>
<dbReference type="GO" id="GO:0005938">
    <property type="term" value="C:cell cortex"/>
    <property type="evidence" value="ECO:0007669"/>
    <property type="project" value="InterPro"/>
</dbReference>
<feature type="compositionally biased region" description="Basic and acidic residues" evidence="2">
    <location>
        <begin position="231"/>
        <end position="245"/>
    </location>
</feature>
<feature type="compositionally biased region" description="Pro residues" evidence="2">
    <location>
        <begin position="555"/>
        <end position="568"/>
    </location>
</feature>
<dbReference type="GO" id="GO:0032065">
    <property type="term" value="P:maintenance of protein location in cell cortex"/>
    <property type="evidence" value="ECO:0007669"/>
    <property type="project" value="InterPro"/>
</dbReference>
<evidence type="ECO:0000259" key="3">
    <source>
        <dbReference type="Pfam" id="PF12814"/>
    </source>
</evidence>
<accession>A0A9P4HMF1</accession>
<name>A0A9P4HMF1_9PEZI</name>
<feature type="compositionally biased region" description="Basic and acidic residues" evidence="2">
    <location>
        <begin position="917"/>
        <end position="931"/>
    </location>
</feature>
<feature type="compositionally biased region" description="Basic and acidic residues" evidence="2">
    <location>
        <begin position="1"/>
        <end position="11"/>
    </location>
</feature>
<feature type="compositionally biased region" description="Polar residues" evidence="2">
    <location>
        <begin position="831"/>
        <end position="840"/>
    </location>
</feature>
<dbReference type="InterPro" id="IPR024774">
    <property type="entry name" value="PH_dom-Mcp5-type"/>
</dbReference>
<dbReference type="EMBL" id="ML978829">
    <property type="protein sequence ID" value="KAF2083208.1"/>
    <property type="molecule type" value="Genomic_DNA"/>
</dbReference>
<protein>
    <recommendedName>
        <fullName evidence="3">Pleckstrin homology domain-containing protein</fullName>
    </recommendedName>
</protein>
<dbReference type="GO" id="GO:0005739">
    <property type="term" value="C:mitochondrion"/>
    <property type="evidence" value="ECO:0007669"/>
    <property type="project" value="TreeGrafter"/>
</dbReference>
<feature type="region of interest" description="Disordered" evidence="2">
    <location>
        <begin position="231"/>
        <end position="309"/>
    </location>
</feature>
<evidence type="ECO:0000256" key="1">
    <source>
        <dbReference type="SAM" id="Coils"/>
    </source>
</evidence>
<reference evidence="4" key="1">
    <citation type="journal article" date="2020" name="Stud. Mycol.">
        <title>101 Dothideomycetes genomes: a test case for predicting lifestyles and emergence of pathogens.</title>
        <authorList>
            <person name="Haridas S."/>
            <person name="Albert R."/>
            <person name="Binder M."/>
            <person name="Bloem J."/>
            <person name="Labutti K."/>
            <person name="Salamov A."/>
            <person name="Andreopoulos B."/>
            <person name="Baker S."/>
            <person name="Barry K."/>
            <person name="Bills G."/>
            <person name="Bluhm B."/>
            <person name="Cannon C."/>
            <person name="Castanera R."/>
            <person name="Culley D."/>
            <person name="Daum C."/>
            <person name="Ezra D."/>
            <person name="Gonzalez J."/>
            <person name="Henrissat B."/>
            <person name="Kuo A."/>
            <person name="Liang C."/>
            <person name="Lipzen A."/>
            <person name="Lutzoni F."/>
            <person name="Magnuson J."/>
            <person name="Mondo S."/>
            <person name="Nolan M."/>
            <person name="Ohm R."/>
            <person name="Pangilinan J."/>
            <person name="Park H.-J."/>
            <person name="Ramirez L."/>
            <person name="Alfaro M."/>
            <person name="Sun H."/>
            <person name="Tritt A."/>
            <person name="Yoshinaga Y."/>
            <person name="Zwiers L.-H."/>
            <person name="Turgeon B."/>
            <person name="Goodwin S."/>
            <person name="Spatafora J."/>
            <person name="Crous P."/>
            <person name="Grigoriev I."/>
        </authorList>
    </citation>
    <scope>NUCLEOTIDE SEQUENCE</scope>
    <source>
        <strain evidence="4">CBS 121410</strain>
    </source>
</reference>
<dbReference type="PANTHER" id="PTHR28190:SF2">
    <property type="entry name" value="MIGRATION PROTEIN, PUTATIVE (AFU_ORTHOLOGUE AFUA_2G07730)-RELATED"/>
    <property type="match status" value="1"/>
</dbReference>
<evidence type="ECO:0000313" key="4">
    <source>
        <dbReference type="EMBL" id="KAF2083208.1"/>
    </source>
</evidence>
<feature type="compositionally biased region" description="Polar residues" evidence="2">
    <location>
        <begin position="25"/>
        <end position="50"/>
    </location>
</feature>
<dbReference type="Pfam" id="PF12814">
    <property type="entry name" value="Mcp5_PH"/>
    <property type="match status" value="1"/>
</dbReference>
<evidence type="ECO:0000313" key="5">
    <source>
        <dbReference type="Proteomes" id="UP000799776"/>
    </source>
</evidence>
<dbReference type="GO" id="GO:0015631">
    <property type="term" value="F:tubulin binding"/>
    <property type="evidence" value="ECO:0007669"/>
    <property type="project" value="TreeGrafter"/>
</dbReference>
<dbReference type="GO" id="GO:0000226">
    <property type="term" value="P:microtubule cytoskeleton organization"/>
    <property type="evidence" value="ECO:0007669"/>
    <property type="project" value="TreeGrafter"/>
</dbReference>
<dbReference type="PANTHER" id="PTHR28190">
    <property type="entry name" value="NUCLEAR MIGRATION PROTEIN NUM1"/>
    <property type="match status" value="1"/>
</dbReference>
<feature type="region of interest" description="Disordered" evidence="2">
    <location>
        <begin position="1209"/>
        <end position="1286"/>
    </location>
</feature>
<proteinExistence type="predicted"/>
<feature type="region of interest" description="Disordered" evidence="2">
    <location>
        <begin position="1"/>
        <end position="72"/>
    </location>
</feature>